<dbReference type="AlphaFoldDB" id="M2QM74"/>
<dbReference type="EMBL" id="KB445795">
    <property type="protein sequence ID" value="EMD38148.1"/>
    <property type="molecule type" value="Genomic_DNA"/>
</dbReference>
<dbReference type="Proteomes" id="UP000016930">
    <property type="component" value="Unassembled WGS sequence"/>
</dbReference>
<evidence type="ECO:0000313" key="2">
    <source>
        <dbReference type="Proteomes" id="UP000016930"/>
    </source>
</evidence>
<keyword evidence="2" id="KW-1185">Reference proteome</keyword>
<reference evidence="1 2" key="1">
    <citation type="journal article" date="2012" name="Proc. Natl. Acad. Sci. U.S.A.">
        <title>Comparative genomics of Ceriporiopsis subvermispora and Phanerochaete chrysosporium provide insight into selective ligninolysis.</title>
        <authorList>
            <person name="Fernandez-Fueyo E."/>
            <person name="Ruiz-Duenas F.J."/>
            <person name="Ferreira P."/>
            <person name="Floudas D."/>
            <person name="Hibbett D.S."/>
            <person name="Canessa P."/>
            <person name="Larrondo L.F."/>
            <person name="James T.Y."/>
            <person name="Seelenfreund D."/>
            <person name="Lobos S."/>
            <person name="Polanco R."/>
            <person name="Tello M."/>
            <person name="Honda Y."/>
            <person name="Watanabe T."/>
            <person name="Watanabe T."/>
            <person name="Ryu J.S."/>
            <person name="Kubicek C.P."/>
            <person name="Schmoll M."/>
            <person name="Gaskell J."/>
            <person name="Hammel K.E."/>
            <person name="St John F.J."/>
            <person name="Vanden Wymelenberg A."/>
            <person name="Sabat G."/>
            <person name="Splinter BonDurant S."/>
            <person name="Syed K."/>
            <person name="Yadav J.S."/>
            <person name="Doddapaneni H."/>
            <person name="Subramanian V."/>
            <person name="Lavin J.L."/>
            <person name="Oguiza J.A."/>
            <person name="Perez G."/>
            <person name="Pisabarro A.G."/>
            <person name="Ramirez L."/>
            <person name="Santoyo F."/>
            <person name="Master E."/>
            <person name="Coutinho P.M."/>
            <person name="Henrissat B."/>
            <person name="Lombard V."/>
            <person name="Magnuson J.K."/>
            <person name="Kuees U."/>
            <person name="Hori C."/>
            <person name="Igarashi K."/>
            <person name="Samejima M."/>
            <person name="Held B.W."/>
            <person name="Barry K.W."/>
            <person name="LaButti K.M."/>
            <person name="Lapidus A."/>
            <person name="Lindquist E.A."/>
            <person name="Lucas S.M."/>
            <person name="Riley R."/>
            <person name="Salamov A.A."/>
            <person name="Hoffmeister D."/>
            <person name="Schwenk D."/>
            <person name="Hadar Y."/>
            <person name="Yarden O."/>
            <person name="de Vries R.P."/>
            <person name="Wiebenga A."/>
            <person name="Stenlid J."/>
            <person name="Eastwood D."/>
            <person name="Grigoriev I.V."/>
            <person name="Berka R.M."/>
            <person name="Blanchette R.A."/>
            <person name="Kersten P."/>
            <person name="Martinez A.T."/>
            <person name="Vicuna R."/>
            <person name="Cullen D."/>
        </authorList>
    </citation>
    <scope>NUCLEOTIDE SEQUENCE [LARGE SCALE GENOMIC DNA]</scope>
    <source>
        <strain evidence="1 2">B</strain>
    </source>
</reference>
<accession>M2QM74</accession>
<dbReference type="HOGENOM" id="CLU_3106171_0_0_1"/>
<protein>
    <submittedName>
        <fullName evidence="1">Uncharacterized protein</fullName>
    </submittedName>
</protein>
<sequence length="51" mass="5662">MVDMTVGLHLKVRIMENVSARRKKIGEVQGCLLLEVGRTLEARAAEESPLI</sequence>
<evidence type="ECO:0000313" key="1">
    <source>
        <dbReference type="EMBL" id="EMD38148.1"/>
    </source>
</evidence>
<gene>
    <name evidence="1" type="ORF">CERSUDRAFT_82386</name>
</gene>
<proteinExistence type="predicted"/>
<name>M2QM74_CERS8</name>
<organism evidence="1 2">
    <name type="scientific">Ceriporiopsis subvermispora (strain B)</name>
    <name type="common">White-rot fungus</name>
    <name type="synonym">Gelatoporia subvermispora</name>
    <dbReference type="NCBI Taxonomy" id="914234"/>
    <lineage>
        <taxon>Eukaryota</taxon>
        <taxon>Fungi</taxon>
        <taxon>Dikarya</taxon>
        <taxon>Basidiomycota</taxon>
        <taxon>Agaricomycotina</taxon>
        <taxon>Agaricomycetes</taxon>
        <taxon>Polyporales</taxon>
        <taxon>Gelatoporiaceae</taxon>
        <taxon>Gelatoporia</taxon>
    </lineage>
</organism>